<dbReference type="Pfam" id="PF03466">
    <property type="entry name" value="LysR_substrate"/>
    <property type="match status" value="1"/>
</dbReference>
<evidence type="ECO:0000313" key="7">
    <source>
        <dbReference type="Proteomes" id="UP000078070"/>
    </source>
</evidence>
<sequence>MLDYRQIQALAAVIEEQSFERAAASLHITQSAVSQRLKQLEERLGQALVIRSSPVRATPAGQQVLKHYRQVSLLQKELLREVVDGEDSSFTRLSLGLNADSLSSWFLPALQPLLEQEKILLELKVDDQDQTHHLLRTGEVIGCITASPQAMQGCNCIPLGVMPYRCLVSPSYIRHYLAGKVTAEGLRQAPAVEYNNKDALHCRYLERFYGLAAGDFPRHRVPSPDAFIDLIVRGFGAGMVPDQQSRHFLAKGLVVDLAPGNYLAVPLYWHVWNLKTPLARRLTETLLRGAEKLLEPFSAHPVLTHP</sequence>
<dbReference type="InterPro" id="IPR005119">
    <property type="entry name" value="LysR_subst-bd"/>
</dbReference>
<evidence type="ECO:0000259" key="5">
    <source>
        <dbReference type="PROSITE" id="PS50931"/>
    </source>
</evidence>
<dbReference type="GO" id="GO:0003700">
    <property type="term" value="F:DNA-binding transcription factor activity"/>
    <property type="evidence" value="ECO:0007669"/>
    <property type="project" value="InterPro"/>
</dbReference>
<dbReference type="InterPro" id="IPR000847">
    <property type="entry name" value="LysR_HTH_N"/>
</dbReference>
<dbReference type="Pfam" id="PF00126">
    <property type="entry name" value="HTH_1"/>
    <property type="match status" value="1"/>
</dbReference>
<dbReference type="Gene3D" id="3.40.190.290">
    <property type="match status" value="1"/>
</dbReference>
<name>A0A1A9F550_9GAMM</name>
<dbReference type="Gene3D" id="1.10.10.10">
    <property type="entry name" value="Winged helix-like DNA-binding domain superfamily/Winged helix DNA-binding domain"/>
    <property type="match status" value="1"/>
</dbReference>
<evidence type="ECO:0000256" key="2">
    <source>
        <dbReference type="ARBA" id="ARBA00023015"/>
    </source>
</evidence>
<dbReference type="NCBIfam" id="TIGR03298">
    <property type="entry name" value="argP"/>
    <property type="match status" value="1"/>
</dbReference>
<dbReference type="InterPro" id="IPR050176">
    <property type="entry name" value="LTTR"/>
</dbReference>
<dbReference type="STRING" id="1821621.A8C75_17255"/>
<dbReference type="InterPro" id="IPR036388">
    <property type="entry name" value="WH-like_DNA-bd_sf"/>
</dbReference>
<accession>A0A1A9F550</accession>
<dbReference type="PROSITE" id="PS50931">
    <property type="entry name" value="HTH_LYSR"/>
    <property type="match status" value="1"/>
</dbReference>
<dbReference type="KEGG" id="mars:A8C75_17255"/>
<dbReference type="PANTHER" id="PTHR30579:SF2">
    <property type="entry name" value="HTH-TYPE TRANSCRIPTIONAL REGULATOR ARGP"/>
    <property type="match status" value="1"/>
</dbReference>
<organism evidence="6 7">
    <name type="scientific">Marinobacterium aestuarii</name>
    <dbReference type="NCBI Taxonomy" id="1821621"/>
    <lineage>
        <taxon>Bacteria</taxon>
        <taxon>Pseudomonadati</taxon>
        <taxon>Pseudomonadota</taxon>
        <taxon>Gammaproteobacteria</taxon>
        <taxon>Oceanospirillales</taxon>
        <taxon>Oceanospirillaceae</taxon>
        <taxon>Marinobacterium</taxon>
    </lineage>
</organism>
<dbReference type="SUPFAM" id="SSF53850">
    <property type="entry name" value="Periplasmic binding protein-like II"/>
    <property type="match status" value="1"/>
</dbReference>
<dbReference type="PANTHER" id="PTHR30579">
    <property type="entry name" value="TRANSCRIPTIONAL REGULATOR"/>
    <property type="match status" value="1"/>
</dbReference>
<dbReference type="SUPFAM" id="SSF46785">
    <property type="entry name" value="Winged helix' DNA-binding domain"/>
    <property type="match status" value="1"/>
</dbReference>
<protein>
    <submittedName>
        <fullName evidence="6">Transcriptional regulator ArgP</fullName>
    </submittedName>
</protein>
<keyword evidence="7" id="KW-1185">Reference proteome</keyword>
<keyword evidence="2" id="KW-0805">Transcription regulation</keyword>
<evidence type="ECO:0000256" key="1">
    <source>
        <dbReference type="ARBA" id="ARBA00009437"/>
    </source>
</evidence>
<dbReference type="PRINTS" id="PR00039">
    <property type="entry name" value="HTHLYSR"/>
</dbReference>
<feature type="domain" description="HTH lysR-type" evidence="5">
    <location>
        <begin position="2"/>
        <end position="58"/>
    </location>
</feature>
<evidence type="ECO:0000256" key="4">
    <source>
        <dbReference type="ARBA" id="ARBA00023163"/>
    </source>
</evidence>
<dbReference type="InterPro" id="IPR017685">
    <property type="entry name" value="ArgP"/>
</dbReference>
<dbReference type="GO" id="GO:0003677">
    <property type="term" value="F:DNA binding"/>
    <property type="evidence" value="ECO:0007669"/>
    <property type="project" value="UniProtKB-KW"/>
</dbReference>
<reference evidence="7" key="1">
    <citation type="submission" date="2016-05" db="EMBL/GenBank/DDBJ databases">
        <authorList>
            <person name="Baek K."/>
            <person name="Yang S.-J."/>
        </authorList>
    </citation>
    <scope>NUCLEOTIDE SEQUENCE [LARGE SCALE GENOMIC DNA]</scope>
    <source>
        <strain evidence="7">ST58-10</strain>
    </source>
</reference>
<dbReference type="InterPro" id="IPR036390">
    <property type="entry name" value="WH_DNA-bd_sf"/>
</dbReference>
<dbReference type="OrthoDB" id="3252676at2"/>
<dbReference type="NCBIfam" id="NF002964">
    <property type="entry name" value="PRK03635.1"/>
    <property type="match status" value="1"/>
</dbReference>
<gene>
    <name evidence="6" type="ORF">A8C75_17255</name>
</gene>
<evidence type="ECO:0000256" key="3">
    <source>
        <dbReference type="ARBA" id="ARBA00023125"/>
    </source>
</evidence>
<keyword evidence="4" id="KW-0804">Transcription</keyword>
<proteinExistence type="inferred from homology"/>
<comment type="similarity">
    <text evidence="1">Belongs to the LysR transcriptional regulatory family.</text>
</comment>
<dbReference type="Proteomes" id="UP000078070">
    <property type="component" value="Chromosome"/>
</dbReference>
<reference evidence="6 7" key="2">
    <citation type="journal article" date="2018" name="Int. J. Syst. Evol. Microbiol.">
        <title>Marinobacterium aestuarii sp. nov., a benzene-degrading marine bacterium isolated from estuary sediment.</title>
        <authorList>
            <person name="Bae S.S."/>
            <person name="Jung J."/>
            <person name="Chung D."/>
            <person name="Baek K."/>
        </authorList>
    </citation>
    <scope>NUCLEOTIDE SEQUENCE [LARGE SCALE GENOMIC DNA]</scope>
    <source>
        <strain evidence="6 7">ST58-10</strain>
    </source>
</reference>
<dbReference type="EMBL" id="CP015839">
    <property type="protein sequence ID" value="ANG65335.1"/>
    <property type="molecule type" value="Genomic_DNA"/>
</dbReference>
<dbReference type="NCBIfam" id="NF009888">
    <property type="entry name" value="PRK13348.1"/>
    <property type="match status" value="1"/>
</dbReference>
<keyword evidence="3" id="KW-0238">DNA-binding</keyword>
<evidence type="ECO:0000313" key="6">
    <source>
        <dbReference type="EMBL" id="ANG65335.1"/>
    </source>
</evidence>
<dbReference type="AlphaFoldDB" id="A0A1A9F550"/>